<name>A0A382PKQ9_9ZZZZ</name>
<accession>A0A382PKQ9</accession>
<dbReference type="EMBL" id="UINC01107298">
    <property type="protein sequence ID" value="SVC72562.1"/>
    <property type="molecule type" value="Genomic_DNA"/>
</dbReference>
<dbReference type="InterPro" id="IPR039498">
    <property type="entry name" value="NTP_transf_5"/>
</dbReference>
<dbReference type="Pfam" id="PF14907">
    <property type="entry name" value="NTP_transf_5"/>
    <property type="match status" value="1"/>
</dbReference>
<evidence type="ECO:0000313" key="1">
    <source>
        <dbReference type="EMBL" id="SVC72562.1"/>
    </source>
</evidence>
<feature type="non-terminal residue" evidence="1">
    <location>
        <position position="233"/>
    </location>
</feature>
<protein>
    <recommendedName>
        <fullName evidence="2">Nucleotidyltransferase family protein</fullName>
    </recommendedName>
</protein>
<sequence length="233" mass="26161">MSTDSERRLYHVKESVQFRPLVEGGDESAYVQTAALNLARLASLAQLCRDLAAVNAEPILLPGASLLRLYSDVGCRSMEDMDLLIRADRRAQVADTLAAQGWRSPPRHPDLFVRADGFTLDLHTDLLNGERLTHRRGAGWIEPGDAWARCCRREVAGFEFLTLAEGDEILVTVAHALRHSYRRLTWLVDFVLQLRATHLSAEELWVQARAVQLHHSLAYALELVDESRVSLPS</sequence>
<organism evidence="1">
    <name type="scientific">marine metagenome</name>
    <dbReference type="NCBI Taxonomy" id="408172"/>
    <lineage>
        <taxon>unclassified sequences</taxon>
        <taxon>metagenomes</taxon>
        <taxon>ecological metagenomes</taxon>
    </lineage>
</organism>
<dbReference type="AlphaFoldDB" id="A0A382PKQ9"/>
<reference evidence="1" key="1">
    <citation type="submission" date="2018-05" db="EMBL/GenBank/DDBJ databases">
        <authorList>
            <person name="Lanie J.A."/>
            <person name="Ng W.-L."/>
            <person name="Kazmierczak K.M."/>
            <person name="Andrzejewski T.M."/>
            <person name="Davidsen T.M."/>
            <person name="Wayne K.J."/>
            <person name="Tettelin H."/>
            <person name="Glass J.I."/>
            <person name="Rusch D."/>
            <person name="Podicherti R."/>
            <person name="Tsui H.-C.T."/>
            <person name="Winkler M.E."/>
        </authorList>
    </citation>
    <scope>NUCLEOTIDE SEQUENCE</scope>
</reference>
<gene>
    <name evidence="1" type="ORF">METZ01_LOCUS325416</name>
</gene>
<evidence type="ECO:0008006" key="2">
    <source>
        <dbReference type="Google" id="ProtNLM"/>
    </source>
</evidence>
<proteinExistence type="predicted"/>